<dbReference type="Pfam" id="PF07670">
    <property type="entry name" value="Gate"/>
    <property type="match status" value="2"/>
</dbReference>
<feature type="transmembrane region" description="Helical" evidence="3">
    <location>
        <begin position="297"/>
        <end position="316"/>
    </location>
</feature>
<dbReference type="GO" id="GO:0015093">
    <property type="term" value="F:ferrous iron transmembrane transporter activity"/>
    <property type="evidence" value="ECO:0007669"/>
    <property type="project" value="InterPro"/>
</dbReference>
<dbReference type="STRING" id="766136.BHF68_13825"/>
<comment type="caution">
    <text evidence="5">The sequence shown here is derived from an EMBL/GenBank/DDBJ whole genome shotgun (WGS) entry which is preliminary data.</text>
</comment>
<dbReference type="RefSeq" id="WP_069642543.1">
    <property type="nucleotide sequence ID" value="NZ_MIJE01000004.1"/>
</dbReference>
<protein>
    <submittedName>
        <fullName evidence="5">Ferrous iron transporter B</fullName>
    </submittedName>
</protein>
<dbReference type="Pfam" id="PF07664">
    <property type="entry name" value="FeoB_C"/>
    <property type="match status" value="1"/>
</dbReference>
<dbReference type="GO" id="GO:0005525">
    <property type="term" value="F:GTP binding"/>
    <property type="evidence" value="ECO:0007669"/>
    <property type="project" value="UniProtKB-KW"/>
</dbReference>
<feature type="transmembrane region" description="Helical" evidence="3">
    <location>
        <begin position="266"/>
        <end position="285"/>
    </location>
</feature>
<evidence type="ECO:0000259" key="4">
    <source>
        <dbReference type="PROSITE" id="PS51711"/>
    </source>
</evidence>
<sequence length="587" mass="63614">MKCCDAEGRELPLIDGELRFLLMGNPNVGKSVIFSKLTGMDVLTANYTGSTVSFTQGKITYDEQKAVLVDVPGTYSLEASSPAEQVAVDFMNKGAHGIICVLDATNLERSLHFAYQVLEYKIPTVFALNLLDVAERKGIEVDVKKLQETLGVPVIPTIATRNIGIKELKDTIWDYAFGQKVAETEIPETSDERWSEVARIIEKVQKVHNKKPSFLDRLGDASMQLFPGIPIALVVLSLAVAVVVGGGKALRGAVLLPLVNDVYAPWITGIVSKFVPEGVFLNILVGEFGMLIKGIEWPIALILPYVFFFYVALSFLEDSGYLPRLGVLMDGILRRVGIQGGSIVPFMMGYGCAVPAVLGSRTATTYKERIIIAGVVSLAVPCTAQTGAFIALLGDHSVLMLVLVYMVSFAAIFLGGLMLNRAMPGKIDSMLLEIPNLLLPSAPALLKKIWVRTKNFLIEAEIPMILAIGLAAIIVETGLLNIIGVYIQPLVVRWLGLPIEASLALVLGVIRRELGVLPLIELELSTLQMFVGSIVALFYLPCLSVFAVLVKEFKLKVAALISLSTIAIAFLVGGLINHGVQFIMALF</sequence>
<keyword evidence="3" id="KW-0812">Transmembrane</keyword>
<keyword evidence="6" id="KW-1185">Reference proteome</keyword>
<dbReference type="PROSITE" id="PS51711">
    <property type="entry name" value="G_FEOB"/>
    <property type="match status" value="1"/>
</dbReference>
<dbReference type="InterPro" id="IPR030389">
    <property type="entry name" value="G_FEOB_dom"/>
</dbReference>
<feature type="transmembrane region" description="Helical" evidence="3">
    <location>
        <begin position="557"/>
        <end position="576"/>
    </location>
</feature>
<evidence type="ECO:0000313" key="5">
    <source>
        <dbReference type="EMBL" id="OEF97764.1"/>
    </source>
</evidence>
<dbReference type="AlphaFoldDB" id="A0A1E5G3V9"/>
<keyword evidence="2" id="KW-0342">GTP-binding</keyword>
<evidence type="ECO:0000256" key="1">
    <source>
        <dbReference type="ARBA" id="ARBA00022741"/>
    </source>
</evidence>
<dbReference type="InterPro" id="IPR050860">
    <property type="entry name" value="FeoB_GTPase"/>
</dbReference>
<feature type="transmembrane region" description="Helical" evidence="3">
    <location>
        <begin position="462"/>
        <end position="483"/>
    </location>
</feature>
<dbReference type="InterPro" id="IPR027417">
    <property type="entry name" value="P-loop_NTPase"/>
</dbReference>
<feature type="transmembrane region" description="Helical" evidence="3">
    <location>
        <begin position="370"/>
        <end position="392"/>
    </location>
</feature>
<dbReference type="GO" id="GO:0005886">
    <property type="term" value="C:plasma membrane"/>
    <property type="evidence" value="ECO:0007669"/>
    <property type="project" value="TreeGrafter"/>
</dbReference>
<feature type="transmembrane region" description="Helical" evidence="3">
    <location>
        <begin position="225"/>
        <end position="246"/>
    </location>
</feature>
<proteinExistence type="predicted"/>
<dbReference type="SUPFAM" id="SSF52540">
    <property type="entry name" value="P-loop containing nucleoside triphosphate hydrolases"/>
    <property type="match status" value="1"/>
</dbReference>
<dbReference type="InterPro" id="IPR011640">
    <property type="entry name" value="Fe2_transport_prot_B_C"/>
</dbReference>
<gene>
    <name evidence="5" type="ORF">BHF68_13825</name>
</gene>
<dbReference type="NCBIfam" id="TIGR00231">
    <property type="entry name" value="small_GTP"/>
    <property type="match status" value="1"/>
</dbReference>
<keyword evidence="3" id="KW-1133">Transmembrane helix</keyword>
<dbReference type="CDD" id="cd01879">
    <property type="entry name" value="FeoB"/>
    <property type="match status" value="1"/>
</dbReference>
<dbReference type="Proteomes" id="UP000094296">
    <property type="component" value="Unassembled WGS sequence"/>
</dbReference>
<dbReference type="Pfam" id="PF02421">
    <property type="entry name" value="FeoB_N"/>
    <property type="match status" value="1"/>
</dbReference>
<dbReference type="InterPro" id="IPR005225">
    <property type="entry name" value="Small_GTP-bd"/>
</dbReference>
<organism evidence="5 6">
    <name type="scientific">Desulfuribacillus alkaliarsenatis</name>
    <dbReference type="NCBI Taxonomy" id="766136"/>
    <lineage>
        <taxon>Bacteria</taxon>
        <taxon>Bacillati</taxon>
        <taxon>Bacillota</taxon>
        <taxon>Desulfuribacillia</taxon>
        <taxon>Desulfuribacillales</taxon>
        <taxon>Desulfuribacillaceae</taxon>
        <taxon>Desulfuribacillus</taxon>
    </lineage>
</organism>
<keyword evidence="1" id="KW-0547">Nucleotide-binding</keyword>
<evidence type="ECO:0000256" key="3">
    <source>
        <dbReference type="SAM" id="Phobius"/>
    </source>
</evidence>
<dbReference type="PANTHER" id="PTHR43185">
    <property type="entry name" value="FERROUS IRON TRANSPORT PROTEIN B"/>
    <property type="match status" value="1"/>
</dbReference>
<reference evidence="5 6" key="1">
    <citation type="submission" date="2016-09" db="EMBL/GenBank/DDBJ databases">
        <title>Draft genome sequence for the type strain of Desulfuribacillus alkaliarsenatis AHT28, an obligately anaerobic, sulfidogenic bacterium isolated from Russian soda lake sediments.</title>
        <authorList>
            <person name="Abin C.A."/>
            <person name="Hollibaugh J.T."/>
        </authorList>
    </citation>
    <scope>NUCLEOTIDE SEQUENCE [LARGE SCALE GENOMIC DNA]</scope>
    <source>
        <strain evidence="5 6">AHT28</strain>
    </source>
</reference>
<evidence type="ECO:0000256" key="2">
    <source>
        <dbReference type="ARBA" id="ARBA00023134"/>
    </source>
</evidence>
<keyword evidence="3" id="KW-0472">Membrane</keyword>
<feature type="transmembrane region" description="Helical" evidence="3">
    <location>
        <begin position="398"/>
        <end position="419"/>
    </location>
</feature>
<dbReference type="Gene3D" id="3.40.50.300">
    <property type="entry name" value="P-loop containing nucleotide triphosphate hydrolases"/>
    <property type="match status" value="1"/>
</dbReference>
<dbReference type="EMBL" id="MIJE01000004">
    <property type="protein sequence ID" value="OEF97764.1"/>
    <property type="molecule type" value="Genomic_DNA"/>
</dbReference>
<feature type="transmembrane region" description="Helical" evidence="3">
    <location>
        <begin position="530"/>
        <end position="550"/>
    </location>
</feature>
<name>A0A1E5G3V9_9FIRM</name>
<evidence type="ECO:0000313" key="6">
    <source>
        <dbReference type="Proteomes" id="UP000094296"/>
    </source>
</evidence>
<dbReference type="InterPro" id="IPR011642">
    <property type="entry name" value="Gate_dom"/>
</dbReference>
<dbReference type="PANTHER" id="PTHR43185:SF1">
    <property type="entry name" value="FE(2+) TRANSPORTER FEOB"/>
    <property type="match status" value="1"/>
</dbReference>
<feature type="domain" description="FeoB-type G" evidence="4">
    <location>
        <begin position="17"/>
        <end position="178"/>
    </location>
</feature>
<accession>A0A1E5G3V9</accession>
<feature type="transmembrane region" description="Helical" evidence="3">
    <location>
        <begin position="336"/>
        <end position="358"/>
    </location>
</feature>